<evidence type="ECO:0000313" key="4">
    <source>
        <dbReference type="Proteomes" id="UP001151088"/>
    </source>
</evidence>
<keyword evidence="2" id="KW-0812">Transmembrane</keyword>
<dbReference type="EMBL" id="JANTHZ010000015">
    <property type="protein sequence ID" value="MCS0497902.1"/>
    <property type="molecule type" value="Genomic_DNA"/>
</dbReference>
<gene>
    <name evidence="3" type="ORF">NVS89_22685</name>
</gene>
<feature type="transmembrane region" description="Helical" evidence="2">
    <location>
        <begin position="12"/>
        <end position="33"/>
    </location>
</feature>
<evidence type="ECO:0000313" key="3">
    <source>
        <dbReference type="EMBL" id="MCS0497902.1"/>
    </source>
</evidence>
<keyword evidence="4" id="KW-1185">Reference proteome</keyword>
<feature type="region of interest" description="Disordered" evidence="1">
    <location>
        <begin position="44"/>
        <end position="64"/>
    </location>
</feature>
<sequence>MACALSSLTLDGAVLGLLFGLMIFGPLGFWVGLRTAWQDDFPAPGSSDPYAQPFQDDVREVPHA</sequence>
<name>A0A9X2T467_9HYPH</name>
<dbReference type="AlphaFoldDB" id="A0A9X2T467"/>
<reference evidence="3" key="1">
    <citation type="submission" date="2022-08" db="EMBL/GenBank/DDBJ databases">
        <authorList>
            <person name="Li F."/>
        </authorList>
    </citation>
    <scope>NUCLEOTIDE SEQUENCE</scope>
    <source>
        <strain evidence="3">MQZ15Z-1</strain>
    </source>
</reference>
<dbReference type="Proteomes" id="UP001151088">
    <property type="component" value="Unassembled WGS sequence"/>
</dbReference>
<proteinExistence type="predicted"/>
<dbReference type="RefSeq" id="WP_258735059.1">
    <property type="nucleotide sequence ID" value="NZ_JANTHZ010000015.1"/>
</dbReference>
<organism evidence="3 4">
    <name type="scientific">Ancylobacter mangrovi</name>
    <dbReference type="NCBI Taxonomy" id="2972472"/>
    <lineage>
        <taxon>Bacteria</taxon>
        <taxon>Pseudomonadati</taxon>
        <taxon>Pseudomonadota</taxon>
        <taxon>Alphaproteobacteria</taxon>
        <taxon>Hyphomicrobiales</taxon>
        <taxon>Xanthobacteraceae</taxon>
        <taxon>Ancylobacter</taxon>
    </lineage>
</organism>
<comment type="caution">
    <text evidence="3">The sequence shown here is derived from an EMBL/GenBank/DDBJ whole genome shotgun (WGS) entry which is preliminary data.</text>
</comment>
<keyword evidence="2" id="KW-0472">Membrane</keyword>
<protein>
    <submittedName>
        <fullName evidence="3">Uncharacterized protein</fullName>
    </submittedName>
</protein>
<accession>A0A9X2T467</accession>
<evidence type="ECO:0000256" key="2">
    <source>
        <dbReference type="SAM" id="Phobius"/>
    </source>
</evidence>
<evidence type="ECO:0000256" key="1">
    <source>
        <dbReference type="SAM" id="MobiDB-lite"/>
    </source>
</evidence>
<keyword evidence="2" id="KW-1133">Transmembrane helix</keyword>